<sequence>MASSIPSTNKSPTTTHLPIPPFYQIPNINNLRDAALYPGGLPVTSPSSAGDQTREYKVRPGVLFRSGDVSRLTQEGWAAIKEIGIGCVFDLRSAPEVEKTKLGIDGQEWLGMMEKEGVKRVWCPVFEESDYSPARLAERYMKYMAEGVEGFAEAYHDILTHAGPAYRSIFLYLASLPLSQPSSSPIGALIHCTAGKDRTGLFLGLLLSFLNVPAPLIAREYHLSELGLLSIREEHVSKLMRSPGFLKFMAGKVSGREVSTEEMVDLVSKRGVHLGGEEKGGNRGDVWGDMGLGEDVRERVMQEGRKAALRMVGAREEAMIRALEMVDREWGGVEGYMRKVCGLGDRELEGLRRVLVVRDE</sequence>
<reference evidence="2" key="1">
    <citation type="journal article" date="2020" name="Stud. Mycol.">
        <title>101 Dothideomycetes genomes: a test case for predicting lifestyles and emergence of pathogens.</title>
        <authorList>
            <person name="Haridas S."/>
            <person name="Albert R."/>
            <person name="Binder M."/>
            <person name="Bloem J."/>
            <person name="Labutti K."/>
            <person name="Salamov A."/>
            <person name="Andreopoulos B."/>
            <person name="Baker S."/>
            <person name="Barry K."/>
            <person name="Bills G."/>
            <person name="Bluhm B."/>
            <person name="Cannon C."/>
            <person name="Castanera R."/>
            <person name="Culley D."/>
            <person name="Daum C."/>
            <person name="Ezra D."/>
            <person name="Gonzalez J."/>
            <person name="Henrissat B."/>
            <person name="Kuo A."/>
            <person name="Liang C."/>
            <person name="Lipzen A."/>
            <person name="Lutzoni F."/>
            <person name="Magnuson J."/>
            <person name="Mondo S."/>
            <person name="Nolan M."/>
            <person name="Ohm R."/>
            <person name="Pangilinan J."/>
            <person name="Park H.-J."/>
            <person name="Ramirez L."/>
            <person name="Alfaro M."/>
            <person name="Sun H."/>
            <person name="Tritt A."/>
            <person name="Yoshinaga Y."/>
            <person name="Zwiers L.-H."/>
            <person name="Turgeon B."/>
            <person name="Goodwin S."/>
            <person name="Spatafora J."/>
            <person name="Crous P."/>
            <person name="Grigoriev I."/>
        </authorList>
    </citation>
    <scope>NUCLEOTIDE SEQUENCE</scope>
    <source>
        <strain evidence="2">ATCC 74209</strain>
    </source>
</reference>
<dbReference type="AlphaFoldDB" id="A0A9P4JHW4"/>
<dbReference type="SUPFAM" id="SSF52799">
    <property type="entry name" value="(Phosphotyrosine protein) phosphatases II"/>
    <property type="match status" value="2"/>
</dbReference>
<dbReference type="OrthoDB" id="449382at2759"/>
<dbReference type="PANTHER" id="PTHR31126">
    <property type="entry name" value="TYROSINE-PROTEIN PHOSPHATASE"/>
    <property type="match status" value="1"/>
</dbReference>
<dbReference type="GO" id="GO:0004721">
    <property type="term" value="F:phosphoprotein phosphatase activity"/>
    <property type="evidence" value="ECO:0007669"/>
    <property type="project" value="InterPro"/>
</dbReference>
<dbReference type="InterPro" id="IPR026893">
    <property type="entry name" value="Tyr/Ser_Pase_IphP-type"/>
</dbReference>
<gene>
    <name evidence="2" type="ORF">GQ43DRAFT_419596</name>
</gene>
<evidence type="ECO:0000313" key="3">
    <source>
        <dbReference type="Proteomes" id="UP000799536"/>
    </source>
</evidence>
<organism evidence="2 3">
    <name type="scientific">Delitschia confertaspora ATCC 74209</name>
    <dbReference type="NCBI Taxonomy" id="1513339"/>
    <lineage>
        <taxon>Eukaryota</taxon>
        <taxon>Fungi</taxon>
        <taxon>Dikarya</taxon>
        <taxon>Ascomycota</taxon>
        <taxon>Pezizomycotina</taxon>
        <taxon>Dothideomycetes</taxon>
        <taxon>Pleosporomycetidae</taxon>
        <taxon>Pleosporales</taxon>
        <taxon>Delitschiaceae</taxon>
        <taxon>Delitschia</taxon>
    </lineage>
</organism>
<feature type="domain" description="Tyrosine specific protein phosphatases" evidence="1">
    <location>
        <begin position="168"/>
        <end position="236"/>
    </location>
</feature>
<dbReference type="InterPro" id="IPR016130">
    <property type="entry name" value="Tyr_Pase_AS"/>
</dbReference>
<dbReference type="Gene3D" id="3.90.190.10">
    <property type="entry name" value="Protein tyrosine phosphatase superfamily"/>
    <property type="match status" value="2"/>
</dbReference>
<keyword evidence="3" id="KW-1185">Reference proteome</keyword>
<dbReference type="PROSITE" id="PS50056">
    <property type="entry name" value="TYR_PHOSPHATASE_2"/>
    <property type="match status" value="1"/>
</dbReference>
<dbReference type="PROSITE" id="PS00383">
    <property type="entry name" value="TYR_PHOSPHATASE_1"/>
    <property type="match status" value="1"/>
</dbReference>
<dbReference type="Proteomes" id="UP000799536">
    <property type="component" value="Unassembled WGS sequence"/>
</dbReference>
<dbReference type="EMBL" id="ML994059">
    <property type="protein sequence ID" value="KAF2199728.1"/>
    <property type="molecule type" value="Genomic_DNA"/>
</dbReference>
<proteinExistence type="predicted"/>
<evidence type="ECO:0000259" key="1">
    <source>
        <dbReference type="PROSITE" id="PS50056"/>
    </source>
</evidence>
<evidence type="ECO:0000313" key="2">
    <source>
        <dbReference type="EMBL" id="KAF2199728.1"/>
    </source>
</evidence>
<dbReference type="Pfam" id="PF13350">
    <property type="entry name" value="Y_phosphatase3"/>
    <property type="match status" value="1"/>
</dbReference>
<dbReference type="InterPro" id="IPR029021">
    <property type="entry name" value="Prot-tyrosine_phosphatase-like"/>
</dbReference>
<protein>
    <recommendedName>
        <fullName evidence="1">Tyrosine specific protein phosphatases domain-containing protein</fullName>
    </recommendedName>
</protein>
<name>A0A9P4JHW4_9PLEO</name>
<dbReference type="PANTHER" id="PTHR31126:SF1">
    <property type="entry name" value="TYROSINE SPECIFIC PROTEIN PHOSPHATASES DOMAIN-CONTAINING PROTEIN"/>
    <property type="match status" value="1"/>
</dbReference>
<comment type="caution">
    <text evidence="2">The sequence shown here is derived from an EMBL/GenBank/DDBJ whole genome shotgun (WGS) entry which is preliminary data.</text>
</comment>
<dbReference type="InterPro" id="IPR000387">
    <property type="entry name" value="Tyr_Pase_dom"/>
</dbReference>
<accession>A0A9P4JHW4</accession>